<feature type="transmembrane region" description="Helical" evidence="8">
    <location>
        <begin position="478"/>
        <end position="498"/>
    </location>
</feature>
<keyword evidence="3" id="KW-0813">Transport</keyword>
<dbReference type="Pfam" id="PF00873">
    <property type="entry name" value="ACR_tran"/>
    <property type="match status" value="1"/>
</dbReference>
<evidence type="ECO:0000256" key="3">
    <source>
        <dbReference type="ARBA" id="ARBA00022448"/>
    </source>
</evidence>
<keyword evidence="5 8" id="KW-0812">Transmembrane</keyword>
<protein>
    <submittedName>
        <fullName evidence="9">CusA/CzcA family heavy metal efflux RND transporter</fullName>
    </submittedName>
</protein>
<dbReference type="SUPFAM" id="SSF82866">
    <property type="entry name" value="Multidrug efflux transporter AcrB transmembrane domain"/>
    <property type="match status" value="2"/>
</dbReference>
<dbReference type="Gene3D" id="3.30.70.1440">
    <property type="entry name" value="Multidrug efflux transporter AcrB pore domain"/>
    <property type="match status" value="1"/>
</dbReference>
<dbReference type="Gene3D" id="3.30.70.1430">
    <property type="entry name" value="Multidrug efflux transporter AcrB pore domain"/>
    <property type="match status" value="2"/>
</dbReference>
<feature type="transmembrane region" description="Helical" evidence="8">
    <location>
        <begin position="552"/>
        <end position="569"/>
    </location>
</feature>
<evidence type="ECO:0000256" key="8">
    <source>
        <dbReference type="SAM" id="Phobius"/>
    </source>
</evidence>
<comment type="caution">
    <text evidence="9">The sequence shown here is derived from an EMBL/GenBank/DDBJ whole genome shotgun (WGS) entry which is preliminary data.</text>
</comment>
<dbReference type="PRINTS" id="PR00702">
    <property type="entry name" value="ACRIFLAVINRP"/>
</dbReference>
<organism evidence="9 10">
    <name type="scientific">Leptospira ellisii</name>
    <dbReference type="NCBI Taxonomy" id="2023197"/>
    <lineage>
        <taxon>Bacteria</taxon>
        <taxon>Pseudomonadati</taxon>
        <taxon>Spirochaetota</taxon>
        <taxon>Spirochaetia</taxon>
        <taxon>Leptospirales</taxon>
        <taxon>Leptospiraceae</taxon>
        <taxon>Leptospira</taxon>
    </lineage>
</organism>
<dbReference type="PANTHER" id="PTHR32063">
    <property type="match status" value="1"/>
</dbReference>
<dbReference type="Gene3D" id="3.30.2090.10">
    <property type="entry name" value="Multidrug efflux transporter AcrB TolC docking domain, DN and DC subdomains"/>
    <property type="match status" value="2"/>
</dbReference>
<comment type="subcellular location">
    <subcellularLocation>
        <location evidence="1">Cell membrane</location>
        <topology evidence="1">Multi-pass membrane protein</topology>
    </subcellularLocation>
</comment>
<keyword evidence="10" id="KW-1185">Reference proteome</keyword>
<dbReference type="InterPro" id="IPR027463">
    <property type="entry name" value="AcrB_DN_DC_subdom"/>
</dbReference>
<proteinExistence type="inferred from homology"/>
<dbReference type="Gene3D" id="1.20.1640.10">
    <property type="entry name" value="Multidrug efflux transporter AcrB transmembrane domain"/>
    <property type="match status" value="2"/>
</dbReference>
<evidence type="ECO:0000256" key="1">
    <source>
        <dbReference type="ARBA" id="ARBA00004651"/>
    </source>
</evidence>
<evidence type="ECO:0000313" key="9">
    <source>
        <dbReference type="EMBL" id="MDV6236959.1"/>
    </source>
</evidence>
<feature type="transmembrane region" description="Helical" evidence="8">
    <location>
        <begin position="363"/>
        <end position="383"/>
    </location>
</feature>
<evidence type="ECO:0000256" key="7">
    <source>
        <dbReference type="ARBA" id="ARBA00023136"/>
    </source>
</evidence>
<dbReference type="Proteomes" id="UP000232122">
    <property type="component" value="Unassembled WGS sequence"/>
</dbReference>
<dbReference type="PANTHER" id="PTHR32063:SF19">
    <property type="entry name" value="CATION EFFLUX SYSTEM PROTEIN CUSA"/>
    <property type="match status" value="1"/>
</dbReference>
<feature type="transmembrane region" description="Helical" evidence="8">
    <location>
        <begin position="960"/>
        <end position="984"/>
    </location>
</feature>
<dbReference type="GO" id="GO:0008324">
    <property type="term" value="F:monoatomic cation transmembrane transporter activity"/>
    <property type="evidence" value="ECO:0007669"/>
    <property type="project" value="InterPro"/>
</dbReference>
<evidence type="ECO:0000313" key="10">
    <source>
        <dbReference type="Proteomes" id="UP000232122"/>
    </source>
</evidence>
<keyword evidence="6 8" id="KW-1133">Transmembrane helix</keyword>
<dbReference type="InterPro" id="IPR001036">
    <property type="entry name" value="Acrflvin-R"/>
</dbReference>
<accession>A0AAE4TZE3</accession>
<dbReference type="SUPFAM" id="SSF82714">
    <property type="entry name" value="Multidrug efflux transporter AcrB TolC docking domain, DN and DC subdomains"/>
    <property type="match status" value="2"/>
</dbReference>
<feature type="transmembrane region" description="Helical" evidence="8">
    <location>
        <begin position="934"/>
        <end position="954"/>
    </location>
</feature>
<feature type="transmembrane region" description="Helical" evidence="8">
    <location>
        <begin position="910"/>
        <end position="927"/>
    </location>
</feature>
<evidence type="ECO:0000256" key="4">
    <source>
        <dbReference type="ARBA" id="ARBA00022475"/>
    </source>
</evidence>
<reference evidence="9 10" key="1">
    <citation type="journal article" date="2018" name="Microb. Genom.">
        <title>Deciphering the unexplored Leptospira diversity from soils uncovers genomic evolution to virulence.</title>
        <authorList>
            <person name="Thibeaux R."/>
            <person name="Iraola G."/>
            <person name="Ferres I."/>
            <person name="Bierque E."/>
            <person name="Girault D."/>
            <person name="Soupe-Gilbert M.E."/>
            <person name="Picardeau M."/>
            <person name="Goarant C."/>
        </authorList>
    </citation>
    <scope>NUCLEOTIDE SEQUENCE [LARGE SCALE GENOMIC DNA]</scope>
    <source>
        <strain evidence="9 10">ATI7-C-A5</strain>
    </source>
</reference>
<evidence type="ECO:0000256" key="6">
    <source>
        <dbReference type="ARBA" id="ARBA00022989"/>
    </source>
</evidence>
<sequence>MIHKIIRFSALHPFLILWVTGAILFASYFAAKKIPLDAIPDLSDTQVIVYSRWDRSPDILEDQVTYPIVTSLLGAPKIKAVRGFSDFGYSYVYVIFQDGTDLYWARSRVLESLARIQPNLPEGVRTELGPDASSVGWIYQYALVDTSGNSSLTDLRTFQDFKLKYVLNSVPGVSEVASIGGFKKQYQIVVNPSALRSYGVSFELLIKKIRENNRETGGRLLEISGAEYMIRGRGYLSSLEDIERISLGTDANGTPILLKNVASVQIGPDLRRGIADLNGEGNVVGGTVVMRHGENALSVIDRLKAKLETVRKNLPPGSELVATYDRSELIERAISTLRWKLFEEIIIVSGVILLFLWHFPSAIIPILTIPISVLIAFIPMYLLNVNANLMSLSGMAISIGVLVDGAIVEVENAYKKLEEWESNGRRGDYHQIRLDALLEVGPSVFFSLLVIAVAFFPVFALVDQEGRLFKPLAYSKNITMAVAALLAITLDPAFRMLFTRMEPFRFRNETISKIATTLLIGKYHPEEKHPVSRILFRFYEPVCRQVLDHPKTVILSAALLVFLTIPLYLRLGSEFMPPLDEETILYMPTTLPGIGVAEAEKLLVAMDKRLKEVPEVQRVFGKSGRSETATDSAPLSMMETIILLKPKEQWRKADRFYSSWPKFLRFPFLQFVSERITKEELVKILNATTQFPGTTNAWTMPIKARIDMLSTGMRTPIGIKILGSSLKDIERIGIEIESLLKKDPETRSVFAERTAGGYFLDIELERDRLARYDISVDAAQEIVSAAIGGESITQTIEGRERFGVNVRYPRELRDSTDKIRSILVPTNAFGHIPLGEIAKVSAKTGPAMIRDENGFLAGYVYVDPNTTDIGGYVDRAKEKVSAAISLPSGYSLEWSGQYENMIRVRERMNYLLPLTIFIIFLLLYMNTKSYAKTFIVLLAVPFSLVGAVGLMSILGYHVSVAVWVGMIALMGLDAETGVFMLLYLDLSYEDARKRGRLRNEEEWKAAVLHGAVHRVRPKIMTVLAAMMGLLPILWSQSTGADVMKRIAAPMVGGLGTSFVLELLVYPPIYLLWKRGKFGFGNRFGFLNIQKEEFSKKRKIEKG</sequence>
<dbReference type="InterPro" id="IPR004763">
    <property type="entry name" value="CusA-like"/>
</dbReference>
<evidence type="ECO:0000256" key="5">
    <source>
        <dbReference type="ARBA" id="ARBA00022692"/>
    </source>
</evidence>
<comment type="similarity">
    <text evidence="2">Belongs to the resistance-nodulation-cell division (RND) (TC 2.A.6) family.</text>
</comment>
<feature type="transmembrane region" description="Helical" evidence="8">
    <location>
        <begin position="341"/>
        <end position="357"/>
    </location>
</feature>
<feature type="transmembrane region" description="Helical" evidence="8">
    <location>
        <begin position="1019"/>
        <end position="1034"/>
    </location>
</feature>
<dbReference type="Gene3D" id="3.30.70.1320">
    <property type="entry name" value="Multidrug efflux transporter AcrB pore domain like"/>
    <property type="match status" value="1"/>
</dbReference>
<feature type="transmembrane region" description="Helical" evidence="8">
    <location>
        <begin position="1046"/>
        <end position="1072"/>
    </location>
</feature>
<evidence type="ECO:0000256" key="2">
    <source>
        <dbReference type="ARBA" id="ARBA00010942"/>
    </source>
</evidence>
<feature type="transmembrane region" description="Helical" evidence="8">
    <location>
        <begin position="436"/>
        <end position="458"/>
    </location>
</feature>
<dbReference type="GO" id="GO:0042910">
    <property type="term" value="F:xenobiotic transmembrane transporter activity"/>
    <property type="evidence" value="ECO:0007669"/>
    <property type="project" value="TreeGrafter"/>
</dbReference>
<feature type="transmembrane region" description="Helical" evidence="8">
    <location>
        <begin position="12"/>
        <end position="31"/>
    </location>
</feature>
<dbReference type="EMBL" id="NPEF02000018">
    <property type="protein sequence ID" value="MDV6236959.1"/>
    <property type="molecule type" value="Genomic_DNA"/>
</dbReference>
<dbReference type="GO" id="GO:0005886">
    <property type="term" value="C:plasma membrane"/>
    <property type="evidence" value="ECO:0007669"/>
    <property type="project" value="UniProtKB-SubCell"/>
</dbReference>
<name>A0AAE4TZE3_9LEPT</name>
<dbReference type="RefSeq" id="WP_317573483.1">
    <property type="nucleotide sequence ID" value="NZ_NPEF02000018.1"/>
</dbReference>
<dbReference type="SUPFAM" id="SSF82693">
    <property type="entry name" value="Multidrug efflux transporter AcrB pore domain, PN1, PN2, PC1 and PC2 subdomains"/>
    <property type="match status" value="2"/>
</dbReference>
<keyword evidence="4" id="KW-1003">Cell membrane</keyword>
<dbReference type="NCBIfam" id="TIGR00914">
    <property type="entry name" value="2A0601"/>
    <property type="match status" value="1"/>
</dbReference>
<keyword evidence="7 8" id="KW-0472">Membrane</keyword>
<gene>
    <name evidence="9" type="ORF">CH379_015115</name>
</gene>
<dbReference type="AlphaFoldDB" id="A0AAE4TZE3"/>